<dbReference type="PANTHER" id="PTHR12992:SF11">
    <property type="entry name" value="MITOCHONDRIAL COENZYME A DIPHOSPHATASE NUDT8"/>
    <property type="match status" value="1"/>
</dbReference>
<dbReference type="Gene3D" id="3.90.79.10">
    <property type="entry name" value="Nucleoside Triphosphate Pyrophosphohydrolase"/>
    <property type="match status" value="1"/>
</dbReference>
<evidence type="ECO:0000256" key="1">
    <source>
        <dbReference type="ARBA" id="ARBA00001936"/>
    </source>
</evidence>
<keyword evidence="3" id="KW-0479">Metal-binding</keyword>
<dbReference type="Pfam" id="PF00293">
    <property type="entry name" value="NUDIX"/>
    <property type="match status" value="1"/>
</dbReference>
<reference evidence="8 9" key="1">
    <citation type="submission" date="2006-02" db="EMBL/GenBank/DDBJ databases">
        <authorList>
            <person name="Waterbury J."/>
            <person name="Ferriera S."/>
            <person name="Johnson J."/>
            <person name="Kravitz S."/>
            <person name="Halpern A."/>
            <person name="Remington K."/>
            <person name="Beeson K."/>
            <person name="Tran B."/>
            <person name="Rogers Y.-H."/>
            <person name="Friedman R."/>
            <person name="Venter J.C."/>
        </authorList>
    </citation>
    <scope>NUCLEOTIDE SEQUENCE [LARGE SCALE GENOMIC DNA]</scope>
    <source>
        <strain evidence="8 9">Nb-231</strain>
    </source>
</reference>
<dbReference type="PANTHER" id="PTHR12992">
    <property type="entry name" value="NUDIX HYDROLASE"/>
    <property type="match status" value="1"/>
</dbReference>
<proteinExistence type="predicted"/>
<dbReference type="Proteomes" id="UP000003374">
    <property type="component" value="Unassembled WGS sequence"/>
</dbReference>
<evidence type="ECO:0000256" key="6">
    <source>
        <dbReference type="ARBA" id="ARBA00023211"/>
    </source>
</evidence>
<dbReference type="PROSITE" id="PS51462">
    <property type="entry name" value="NUDIX"/>
    <property type="match status" value="1"/>
</dbReference>
<name>A4BQX4_9GAMM</name>
<dbReference type="eggNOG" id="COG0494">
    <property type="taxonomic scope" value="Bacteria"/>
</dbReference>
<gene>
    <name evidence="8" type="ORF">NB231_06286</name>
</gene>
<evidence type="ECO:0000256" key="3">
    <source>
        <dbReference type="ARBA" id="ARBA00022723"/>
    </source>
</evidence>
<dbReference type="InterPro" id="IPR000086">
    <property type="entry name" value="NUDIX_hydrolase_dom"/>
</dbReference>
<accession>A4BQX4</accession>
<dbReference type="InterPro" id="IPR015797">
    <property type="entry name" value="NUDIX_hydrolase-like_dom_sf"/>
</dbReference>
<dbReference type="AlphaFoldDB" id="A4BQX4"/>
<feature type="domain" description="Nudix hydrolase" evidence="7">
    <location>
        <begin position="37"/>
        <end position="176"/>
    </location>
</feature>
<sequence>MDAPRDTLYDRHWVQARFARAPAKEAHLDAEPDQQDLTAAAVLVPLVERRRGIQVILTRRAAHLREHAGQISFPGGRIERTDASTAAAALREAEEEIRLPPKSVALTGELPRYRTGTGFMVYPVVGFAEPSAELVPDPAEVAEIFEVPLAFVLDPNNYQPLELISRGRRIAYWAIPYQAYYIWGATAAILRNLCHLLDMQCDSMRAPV</sequence>
<evidence type="ECO:0000256" key="4">
    <source>
        <dbReference type="ARBA" id="ARBA00022801"/>
    </source>
</evidence>
<evidence type="ECO:0000313" key="8">
    <source>
        <dbReference type="EMBL" id="EAR21974.1"/>
    </source>
</evidence>
<organism evidence="8 9">
    <name type="scientific">Nitrococcus mobilis Nb-231</name>
    <dbReference type="NCBI Taxonomy" id="314278"/>
    <lineage>
        <taxon>Bacteria</taxon>
        <taxon>Pseudomonadati</taxon>
        <taxon>Pseudomonadota</taxon>
        <taxon>Gammaproteobacteria</taxon>
        <taxon>Chromatiales</taxon>
        <taxon>Ectothiorhodospiraceae</taxon>
        <taxon>Nitrococcus</taxon>
    </lineage>
</organism>
<comment type="cofactor">
    <cofactor evidence="2">
        <name>Mg(2+)</name>
        <dbReference type="ChEBI" id="CHEBI:18420"/>
    </cofactor>
</comment>
<comment type="caution">
    <text evidence="8">The sequence shown here is derived from an EMBL/GenBank/DDBJ whole genome shotgun (WGS) entry which is preliminary data.</text>
</comment>
<dbReference type="HOGENOM" id="CLU_040940_5_3_6"/>
<evidence type="ECO:0000313" key="9">
    <source>
        <dbReference type="Proteomes" id="UP000003374"/>
    </source>
</evidence>
<dbReference type="GO" id="GO:0010945">
    <property type="term" value="F:coenzyme A diphosphatase activity"/>
    <property type="evidence" value="ECO:0007669"/>
    <property type="project" value="InterPro"/>
</dbReference>
<dbReference type="RefSeq" id="WP_005000619.1">
    <property type="nucleotide sequence ID" value="NZ_CH672427.1"/>
</dbReference>
<dbReference type="STRING" id="314278.NB231_06286"/>
<evidence type="ECO:0000256" key="2">
    <source>
        <dbReference type="ARBA" id="ARBA00001946"/>
    </source>
</evidence>
<evidence type="ECO:0000259" key="7">
    <source>
        <dbReference type="PROSITE" id="PS51462"/>
    </source>
</evidence>
<dbReference type="SUPFAM" id="SSF55811">
    <property type="entry name" value="Nudix"/>
    <property type="match status" value="1"/>
</dbReference>
<dbReference type="OrthoDB" id="9802805at2"/>
<keyword evidence="4 8" id="KW-0378">Hydrolase</keyword>
<protein>
    <submittedName>
        <fullName evidence="8">NUDIX hydrolase</fullName>
    </submittedName>
</protein>
<keyword evidence="5" id="KW-0460">Magnesium</keyword>
<dbReference type="EMBL" id="AAOF01000005">
    <property type="protein sequence ID" value="EAR21974.1"/>
    <property type="molecule type" value="Genomic_DNA"/>
</dbReference>
<dbReference type="CDD" id="cd03426">
    <property type="entry name" value="NUDIX_CoAse_Nudt7"/>
    <property type="match status" value="1"/>
</dbReference>
<dbReference type="NCBIfam" id="NF007980">
    <property type="entry name" value="PRK10707.1"/>
    <property type="match status" value="1"/>
</dbReference>
<comment type="cofactor">
    <cofactor evidence="1">
        <name>Mn(2+)</name>
        <dbReference type="ChEBI" id="CHEBI:29035"/>
    </cofactor>
</comment>
<dbReference type="InterPro" id="IPR045121">
    <property type="entry name" value="CoAse"/>
</dbReference>
<keyword evidence="9" id="KW-1185">Reference proteome</keyword>
<evidence type="ECO:0000256" key="5">
    <source>
        <dbReference type="ARBA" id="ARBA00022842"/>
    </source>
</evidence>
<keyword evidence="6" id="KW-0464">Manganese</keyword>